<reference evidence="3 4" key="1">
    <citation type="submission" date="2021-12" db="EMBL/GenBank/DDBJ databases">
        <title>Siccirubricoccus leaddurans sp. nov., a high concentration Zn2+ tolerance bacterium.</title>
        <authorList>
            <person name="Cao Y."/>
        </authorList>
    </citation>
    <scope>NUCLEOTIDE SEQUENCE [LARGE SCALE GENOMIC DNA]</scope>
    <source>
        <strain evidence="3 4">KC 17139</strain>
    </source>
</reference>
<dbReference type="InterPro" id="IPR025662">
    <property type="entry name" value="Sigma_54_int_dom_ATP-bd_1"/>
</dbReference>
<dbReference type="PROSITE" id="PS00675">
    <property type="entry name" value="SIGMA54_INTERACT_1"/>
    <property type="match status" value="1"/>
</dbReference>
<feature type="compositionally biased region" description="Polar residues" evidence="1">
    <location>
        <begin position="23"/>
        <end position="34"/>
    </location>
</feature>
<gene>
    <name evidence="3" type="ORF">JYK14_07190</name>
</gene>
<dbReference type="Pfam" id="PF19263">
    <property type="entry name" value="DUF5906"/>
    <property type="match status" value="1"/>
</dbReference>
<proteinExistence type="predicted"/>
<keyword evidence="4" id="KW-1185">Reference proteome</keyword>
<dbReference type="InterPro" id="IPR045455">
    <property type="entry name" value="NrS-1_pol-like_helicase"/>
</dbReference>
<evidence type="ECO:0000259" key="2">
    <source>
        <dbReference type="Pfam" id="PF19263"/>
    </source>
</evidence>
<dbReference type="RefSeq" id="WP_252952573.1">
    <property type="nucleotide sequence ID" value="NZ_JAFIRR010000040.1"/>
</dbReference>
<feature type="region of interest" description="Disordered" evidence="1">
    <location>
        <begin position="22"/>
        <end position="65"/>
    </location>
</feature>
<organism evidence="3 4">
    <name type="scientific">Siccirubricoccus soli</name>
    <dbReference type="NCBI Taxonomy" id="2899147"/>
    <lineage>
        <taxon>Bacteria</taxon>
        <taxon>Pseudomonadati</taxon>
        <taxon>Pseudomonadota</taxon>
        <taxon>Alphaproteobacteria</taxon>
        <taxon>Acetobacterales</taxon>
        <taxon>Roseomonadaceae</taxon>
        <taxon>Siccirubricoccus</taxon>
    </lineage>
</organism>
<dbReference type="Gene3D" id="3.40.50.300">
    <property type="entry name" value="P-loop containing nucleotide triphosphate hydrolases"/>
    <property type="match status" value="1"/>
</dbReference>
<feature type="compositionally biased region" description="Basic and acidic residues" evidence="1">
    <location>
        <begin position="35"/>
        <end position="52"/>
    </location>
</feature>
<comment type="caution">
    <text evidence="3">The sequence shown here is derived from an EMBL/GenBank/DDBJ whole genome shotgun (WGS) entry which is preliminary data.</text>
</comment>
<name>A0ABT1D217_9PROT</name>
<evidence type="ECO:0000313" key="3">
    <source>
        <dbReference type="EMBL" id="MCO6415961.1"/>
    </source>
</evidence>
<dbReference type="Proteomes" id="UP001523392">
    <property type="component" value="Unassembled WGS sequence"/>
</dbReference>
<feature type="domain" description="NrS-1 polymerase-like helicase" evidence="2">
    <location>
        <begin position="266"/>
        <end position="374"/>
    </location>
</feature>
<dbReference type="InterPro" id="IPR027417">
    <property type="entry name" value="P-loop_NTPase"/>
</dbReference>
<dbReference type="EMBL" id="JAFIRR010000040">
    <property type="protein sequence ID" value="MCO6415961.1"/>
    <property type="molecule type" value="Genomic_DNA"/>
</dbReference>
<protein>
    <submittedName>
        <fullName evidence="3">DUF5906 domain-containing protein</fullName>
    </submittedName>
</protein>
<dbReference type="SUPFAM" id="SSF52540">
    <property type="entry name" value="P-loop containing nucleoside triphosphate hydrolases"/>
    <property type="match status" value="1"/>
</dbReference>
<sequence length="548" mass="63461">MEPSLDAKARKDAYSPIHYIGTSLDSRPTLSPLTRTRDMTKISKTPKIEGDKTSTTPATTPKPDETRHYQYWCEAPEELKHKWAYEFAETKLGCPLDKSGGHYFLSKVAQSLVYHTDRYALALVGGKHRVIDLHAKRFDAVPLETCKAMTLNQCYPVYNKEFVKTHREMTLGDLWLKFPKRQNFSEGVTFAPPTEMHTPYVPEVVQYNIFTGFRFKVEEATYYPRFRDHLYDAVCQCDDERFNFVMSWFADILRNPGRKTGSVIILRGEEGVGKSLVGEQFAKLIGERYAVLASSERQILGNFNSHLSHALFCQVEEALFAGSKDFNKLKQLVTGERMPVEMKGVDIFELPNFTRFLMCSNESWIVPAGADARRWFVTDVCADHKGDYGYFKDIIDEMDCGGREAWAKELMSWPIDEALLRNPPDTWELGKQRLQSFNAPKQFFIDTLIEGSHELFPESEEDEDLRFPLATEFKEKLYRRYEDYIAKSGSRYDANRQKFQAAMDEVFARWPKQKKIKGTNQRRYDIPPLAQFREEVAERLKIDVDDLQ</sequence>
<evidence type="ECO:0000313" key="4">
    <source>
        <dbReference type="Proteomes" id="UP001523392"/>
    </source>
</evidence>
<accession>A0ABT1D217</accession>
<evidence type="ECO:0000256" key="1">
    <source>
        <dbReference type="SAM" id="MobiDB-lite"/>
    </source>
</evidence>